<gene>
    <name evidence="1" type="ORF">GMARGA_LOCUS28308</name>
</gene>
<reference evidence="1 2" key="1">
    <citation type="submission" date="2021-06" db="EMBL/GenBank/DDBJ databases">
        <authorList>
            <person name="Kallberg Y."/>
            <person name="Tangrot J."/>
            <person name="Rosling A."/>
        </authorList>
    </citation>
    <scope>NUCLEOTIDE SEQUENCE [LARGE SCALE GENOMIC DNA]</scope>
    <source>
        <strain evidence="1 2">120-4 pot B 10/14</strain>
    </source>
</reference>
<accession>A0ABN7W9K0</accession>
<dbReference type="Proteomes" id="UP000789901">
    <property type="component" value="Unassembled WGS sequence"/>
</dbReference>
<organism evidence="1 2">
    <name type="scientific">Gigaspora margarita</name>
    <dbReference type="NCBI Taxonomy" id="4874"/>
    <lineage>
        <taxon>Eukaryota</taxon>
        <taxon>Fungi</taxon>
        <taxon>Fungi incertae sedis</taxon>
        <taxon>Mucoromycota</taxon>
        <taxon>Glomeromycotina</taxon>
        <taxon>Glomeromycetes</taxon>
        <taxon>Diversisporales</taxon>
        <taxon>Gigasporaceae</taxon>
        <taxon>Gigaspora</taxon>
    </lineage>
</organism>
<evidence type="ECO:0000313" key="1">
    <source>
        <dbReference type="EMBL" id="CAG8823324.1"/>
    </source>
</evidence>
<evidence type="ECO:0000313" key="2">
    <source>
        <dbReference type="Proteomes" id="UP000789901"/>
    </source>
</evidence>
<dbReference type="EMBL" id="CAJVQB010035995">
    <property type="protein sequence ID" value="CAG8823324.1"/>
    <property type="molecule type" value="Genomic_DNA"/>
</dbReference>
<name>A0ABN7W9K0_GIGMA</name>
<keyword evidence="2" id="KW-1185">Reference proteome</keyword>
<proteinExistence type="predicted"/>
<sequence length="101" mass="11719">MESMQVLDYSVIIDTAVSESDIYEEMNQDINEEVNQVIFIHGSDMYQARIHTSIMKKHEYVHGFGIAKSKLKFVLENDLVNEIIELIVRFIESYTSVNTTE</sequence>
<protein>
    <submittedName>
        <fullName evidence="1">34757_t:CDS:1</fullName>
    </submittedName>
</protein>
<comment type="caution">
    <text evidence="1">The sequence shown here is derived from an EMBL/GenBank/DDBJ whole genome shotgun (WGS) entry which is preliminary data.</text>
</comment>